<dbReference type="Proteomes" id="UP000256629">
    <property type="component" value="Unassembled WGS sequence"/>
</dbReference>
<keyword evidence="1" id="KW-0472">Membrane</keyword>
<keyword evidence="3" id="KW-1185">Reference proteome</keyword>
<dbReference type="AlphaFoldDB" id="A0A3D9H9L5"/>
<evidence type="ECO:0008006" key="4">
    <source>
        <dbReference type="Google" id="ProtNLM"/>
    </source>
</evidence>
<keyword evidence="1" id="KW-1133">Transmembrane helix</keyword>
<evidence type="ECO:0000313" key="2">
    <source>
        <dbReference type="EMBL" id="RED45646.1"/>
    </source>
</evidence>
<dbReference type="RefSeq" id="WP_116524871.1">
    <property type="nucleotide sequence ID" value="NZ_QRDX01000008.1"/>
</dbReference>
<evidence type="ECO:0000313" key="3">
    <source>
        <dbReference type="Proteomes" id="UP000256629"/>
    </source>
</evidence>
<feature type="transmembrane region" description="Helical" evidence="1">
    <location>
        <begin position="233"/>
        <end position="256"/>
    </location>
</feature>
<evidence type="ECO:0000256" key="1">
    <source>
        <dbReference type="SAM" id="Phobius"/>
    </source>
</evidence>
<gene>
    <name evidence="2" type="ORF">DFQ02_10824</name>
</gene>
<proteinExistence type="predicted"/>
<organism evidence="2 3">
    <name type="scientific">Seonamhaeicola aphaedonensis</name>
    <dbReference type="NCBI Taxonomy" id="1461338"/>
    <lineage>
        <taxon>Bacteria</taxon>
        <taxon>Pseudomonadati</taxon>
        <taxon>Bacteroidota</taxon>
        <taxon>Flavobacteriia</taxon>
        <taxon>Flavobacteriales</taxon>
        <taxon>Flavobacteriaceae</taxon>
    </lineage>
</organism>
<reference evidence="2 3" key="1">
    <citation type="submission" date="2018-07" db="EMBL/GenBank/DDBJ databases">
        <title>Genomic Encyclopedia of Type Strains, Phase III (KMG-III): the genomes of soil and plant-associated and newly described type strains.</title>
        <authorList>
            <person name="Whitman W."/>
        </authorList>
    </citation>
    <scope>NUCLEOTIDE SEQUENCE [LARGE SCALE GENOMIC DNA]</scope>
    <source>
        <strain evidence="2 3">CECT 8487</strain>
    </source>
</reference>
<sequence length="396" mass="45797">MISKIKNSIKFKTKDYYVLGITQTSNGQSLYKLLEIQLKQDELFVINRFCSEDFDEIIEKHLGKDCPIVLHIDGSNIVNKSIENKTGYRNELVFKGNLNDFYFYEYKQNSEVFASVSRRQHVHGLLEQIKGKGFFVVHLSIGPFVLANLFKFLKQDDTVSLSNLTLNIKNGQLVSFKNGSIDNKAYIINGDRFDAWELPLLASFFDYTFPMPSIEFNQDFLLESKTEYKFKKWFRVAGIFCLAFILGSLTISHFLMDSYTSKLSDKRTRHAITQNTLSEINALKQKKELKEKILMNNGMNNKSFITKYIADIGNSTLPGITLNAINIMPLTKKIKPEKKIDYTINTIILKGEVTNDNIFNEWVKKLEQLTWKEKISIDDYIQETKNVNVFTIKIII</sequence>
<protein>
    <recommendedName>
        <fullName evidence="4">Fimbrial assembly protein PilN</fullName>
    </recommendedName>
</protein>
<comment type="caution">
    <text evidence="2">The sequence shown here is derived from an EMBL/GenBank/DDBJ whole genome shotgun (WGS) entry which is preliminary data.</text>
</comment>
<keyword evidence="1" id="KW-0812">Transmembrane</keyword>
<dbReference type="OrthoDB" id="1419532at2"/>
<accession>A0A3D9H9L5</accession>
<dbReference type="EMBL" id="QRDX01000008">
    <property type="protein sequence ID" value="RED45646.1"/>
    <property type="molecule type" value="Genomic_DNA"/>
</dbReference>
<name>A0A3D9H9L5_9FLAO</name>